<protein>
    <submittedName>
        <fullName evidence="2">Uncharacterized protein</fullName>
    </submittedName>
</protein>
<comment type="caution">
    <text evidence="2">The sequence shown here is derived from an EMBL/GenBank/DDBJ whole genome shotgun (WGS) entry which is preliminary data.</text>
</comment>
<organism evidence="2 3">
    <name type="scientific">Streptomyces omiyaensis</name>
    <dbReference type="NCBI Taxonomy" id="68247"/>
    <lineage>
        <taxon>Bacteria</taxon>
        <taxon>Bacillati</taxon>
        <taxon>Actinomycetota</taxon>
        <taxon>Actinomycetes</taxon>
        <taxon>Kitasatosporales</taxon>
        <taxon>Streptomycetaceae</taxon>
        <taxon>Streptomyces</taxon>
    </lineage>
</organism>
<reference evidence="2 3" key="1">
    <citation type="submission" date="2024-10" db="EMBL/GenBank/DDBJ databases">
        <title>The Natural Products Discovery Center: Release of the First 8490 Sequenced Strains for Exploring Actinobacteria Biosynthetic Diversity.</title>
        <authorList>
            <person name="Kalkreuter E."/>
            <person name="Kautsar S.A."/>
            <person name="Yang D."/>
            <person name="Bader C.D."/>
            <person name="Teijaro C.N."/>
            <person name="Fluegel L."/>
            <person name="Davis C.M."/>
            <person name="Simpson J.R."/>
            <person name="Lauterbach L."/>
            <person name="Steele A.D."/>
            <person name="Gui C."/>
            <person name="Meng S."/>
            <person name="Li G."/>
            <person name="Viehrig K."/>
            <person name="Ye F."/>
            <person name="Su P."/>
            <person name="Kiefer A.F."/>
            <person name="Nichols A."/>
            <person name="Cepeda A.J."/>
            <person name="Yan W."/>
            <person name="Fan B."/>
            <person name="Jiang Y."/>
            <person name="Adhikari A."/>
            <person name="Zheng C.-J."/>
            <person name="Schuster L."/>
            <person name="Cowan T.M."/>
            <person name="Smanski M.J."/>
            <person name="Chevrette M.G."/>
            <person name="De Carvalho L.P.S."/>
            <person name="Shen B."/>
        </authorList>
    </citation>
    <scope>NUCLEOTIDE SEQUENCE [LARGE SCALE GENOMIC DNA]</scope>
    <source>
        <strain evidence="2 3">NPDC048229</strain>
    </source>
</reference>
<dbReference type="Proteomes" id="UP001604282">
    <property type="component" value="Unassembled WGS sequence"/>
</dbReference>
<feature type="region of interest" description="Disordered" evidence="1">
    <location>
        <begin position="1"/>
        <end position="47"/>
    </location>
</feature>
<evidence type="ECO:0000313" key="3">
    <source>
        <dbReference type="Proteomes" id="UP001604282"/>
    </source>
</evidence>
<gene>
    <name evidence="2" type="ORF">ACGFYS_16110</name>
</gene>
<name>A0ABW7BSF4_9ACTN</name>
<evidence type="ECO:0000256" key="1">
    <source>
        <dbReference type="SAM" id="MobiDB-lite"/>
    </source>
</evidence>
<dbReference type="RefSeq" id="WP_189849560.1">
    <property type="nucleotide sequence ID" value="NZ_BMVV01000008.1"/>
</dbReference>
<proteinExistence type="predicted"/>
<accession>A0ABW7BSF4</accession>
<keyword evidence="3" id="KW-1185">Reference proteome</keyword>
<evidence type="ECO:0000313" key="2">
    <source>
        <dbReference type="EMBL" id="MFG3190454.1"/>
    </source>
</evidence>
<dbReference type="EMBL" id="JBICZW010000008">
    <property type="protein sequence ID" value="MFG3190454.1"/>
    <property type="molecule type" value="Genomic_DNA"/>
</dbReference>
<sequence length="99" mass="9995">MSEAMPGPGADRTADDGAGAEPGGGGTAAVDEPAPLGVPREPTGLPGVDALLERLGEADHLPADGHLAVYEDVHRGLRAELTSLDAHPAPAPRPHDPRS</sequence>
<feature type="compositionally biased region" description="Low complexity" evidence="1">
    <location>
        <begin position="7"/>
        <end position="19"/>
    </location>
</feature>